<dbReference type="OrthoDB" id="6474464at2759"/>
<evidence type="ECO:0000256" key="2">
    <source>
        <dbReference type="SAM" id="MobiDB-lite"/>
    </source>
</evidence>
<organism evidence="3 4">
    <name type="scientific">Heliocybe sulcata</name>
    <dbReference type="NCBI Taxonomy" id="5364"/>
    <lineage>
        <taxon>Eukaryota</taxon>
        <taxon>Fungi</taxon>
        <taxon>Dikarya</taxon>
        <taxon>Basidiomycota</taxon>
        <taxon>Agaricomycotina</taxon>
        <taxon>Agaricomycetes</taxon>
        <taxon>Gloeophyllales</taxon>
        <taxon>Gloeophyllaceae</taxon>
        <taxon>Heliocybe</taxon>
    </lineage>
</organism>
<dbReference type="AlphaFoldDB" id="A0A5C3NME1"/>
<dbReference type="EMBL" id="ML213505">
    <property type="protein sequence ID" value="TFK54801.1"/>
    <property type="molecule type" value="Genomic_DNA"/>
</dbReference>
<keyword evidence="1" id="KW-0175">Coiled coil</keyword>
<evidence type="ECO:0000313" key="3">
    <source>
        <dbReference type="EMBL" id="TFK54801.1"/>
    </source>
</evidence>
<dbReference type="Proteomes" id="UP000305948">
    <property type="component" value="Unassembled WGS sequence"/>
</dbReference>
<proteinExistence type="predicted"/>
<evidence type="ECO:0000313" key="4">
    <source>
        <dbReference type="Proteomes" id="UP000305948"/>
    </source>
</evidence>
<keyword evidence="4" id="KW-1185">Reference proteome</keyword>
<evidence type="ECO:0000256" key="1">
    <source>
        <dbReference type="SAM" id="Coils"/>
    </source>
</evidence>
<reference evidence="3 4" key="1">
    <citation type="journal article" date="2019" name="Nat. Ecol. Evol.">
        <title>Megaphylogeny resolves global patterns of mushroom evolution.</title>
        <authorList>
            <person name="Varga T."/>
            <person name="Krizsan K."/>
            <person name="Foldi C."/>
            <person name="Dima B."/>
            <person name="Sanchez-Garcia M."/>
            <person name="Sanchez-Ramirez S."/>
            <person name="Szollosi G.J."/>
            <person name="Szarkandi J.G."/>
            <person name="Papp V."/>
            <person name="Albert L."/>
            <person name="Andreopoulos W."/>
            <person name="Angelini C."/>
            <person name="Antonin V."/>
            <person name="Barry K.W."/>
            <person name="Bougher N.L."/>
            <person name="Buchanan P."/>
            <person name="Buyck B."/>
            <person name="Bense V."/>
            <person name="Catcheside P."/>
            <person name="Chovatia M."/>
            <person name="Cooper J."/>
            <person name="Damon W."/>
            <person name="Desjardin D."/>
            <person name="Finy P."/>
            <person name="Geml J."/>
            <person name="Haridas S."/>
            <person name="Hughes K."/>
            <person name="Justo A."/>
            <person name="Karasinski D."/>
            <person name="Kautmanova I."/>
            <person name="Kiss B."/>
            <person name="Kocsube S."/>
            <person name="Kotiranta H."/>
            <person name="LaButti K.M."/>
            <person name="Lechner B.E."/>
            <person name="Liimatainen K."/>
            <person name="Lipzen A."/>
            <person name="Lukacs Z."/>
            <person name="Mihaltcheva S."/>
            <person name="Morgado L.N."/>
            <person name="Niskanen T."/>
            <person name="Noordeloos M.E."/>
            <person name="Ohm R.A."/>
            <person name="Ortiz-Santana B."/>
            <person name="Ovrebo C."/>
            <person name="Racz N."/>
            <person name="Riley R."/>
            <person name="Savchenko A."/>
            <person name="Shiryaev A."/>
            <person name="Soop K."/>
            <person name="Spirin V."/>
            <person name="Szebenyi C."/>
            <person name="Tomsovsky M."/>
            <person name="Tulloss R.E."/>
            <person name="Uehling J."/>
            <person name="Grigoriev I.V."/>
            <person name="Vagvolgyi C."/>
            <person name="Papp T."/>
            <person name="Martin F.M."/>
            <person name="Miettinen O."/>
            <person name="Hibbett D.S."/>
            <person name="Nagy L.G."/>
        </authorList>
    </citation>
    <scope>NUCLEOTIDE SEQUENCE [LARGE SCALE GENOMIC DNA]</scope>
    <source>
        <strain evidence="3 4">OMC1185</strain>
    </source>
</reference>
<feature type="compositionally biased region" description="Low complexity" evidence="2">
    <location>
        <begin position="227"/>
        <end position="239"/>
    </location>
</feature>
<gene>
    <name evidence="3" type="ORF">OE88DRAFT_1653301</name>
</gene>
<feature type="coiled-coil region" evidence="1">
    <location>
        <begin position="115"/>
        <end position="142"/>
    </location>
</feature>
<protein>
    <submittedName>
        <fullName evidence="3">Uncharacterized protein</fullName>
    </submittedName>
</protein>
<feature type="compositionally biased region" description="Polar residues" evidence="2">
    <location>
        <begin position="252"/>
        <end position="267"/>
    </location>
</feature>
<feature type="region of interest" description="Disordered" evidence="2">
    <location>
        <begin position="210"/>
        <end position="274"/>
    </location>
</feature>
<feature type="region of interest" description="Disordered" evidence="2">
    <location>
        <begin position="1"/>
        <end position="60"/>
    </location>
</feature>
<dbReference type="STRING" id="5364.A0A5C3NME1"/>
<name>A0A5C3NME1_9AGAM</name>
<accession>A0A5C3NME1</accession>
<sequence>MGRNNTERNTPTPQQPSPPASPRTQNTEIATAATSGADAKSGDDTTPHPSTSAIDGRSMSPERVAMRDLFASMNLRTALMGKAVDALSEEFQKVAILTQAIVALEQINLLKQELADRDVNRKQRIEEEKEKLRASVENYVRDVLMQQAKGIIEDLVNKDLKARVARVLDSQIPESLRSKIADSQTKLWNDRVKLHNFDIKRFHAAIPPHSEFEHHPIKPPYPRLKLPSATSRPSATSSPVGAVNGAPPSPLSMRTNSRSAASPTTVGTPIERPAASPIFPQKMKKLYRLTLDEAQQIVAYYDLQVPGEGTGPMSREQYINAILSAIGVPRKMRVPSGEPPPGGRQRPIITTTVSPVSTIRSALL</sequence>
<feature type="compositionally biased region" description="Polar residues" evidence="2">
    <location>
        <begin position="23"/>
        <end position="34"/>
    </location>
</feature>